<reference evidence="1" key="1">
    <citation type="submission" date="2018-02" db="EMBL/GenBank/DDBJ databases">
        <title>Rhizophora mucronata_Transcriptome.</title>
        <authorList>
            <person name="Meera S.P."/>
            <person name="Sreeshan A."/>
            <person name="Augustine A."/>
        </authorList>
    </citation>
    <scope>NUCLEOTIDE SEQUENCE</scope>
    <source>
        <tissue evidence="1">Leaf</tissue>
    </source>
</reference>
<name>A0A2P2PKY1_RHIMU</name>
<protein>
    <submittedName>
        <fullName evidence="1">Uncharacterized protein</fullName>
    </submittedName>
</protein>
<proteinExistence type="predicted"/>
<dbReference type="EMBL" id="GGEC01074930">
    <property type="protein sequence ID" value="MBX55414.1"/>
    <property type="molecule type" value="Transcribed_RNA"/>
</dbReference>
<dbReference type="AlphaFoldDB" id="A0A2P2PKY1"/>
<sequence length="29" mass="3404">MECLVHSPVQFLPIFIEFSPNLCTKLHLF</sequence>
<evidence type="ECO:0000313" key="1">
    <source>
        <dbReference type="EMBL" id="MBX55414.1"/>
    </source>
</evidence>
<organism evidence="1">
    <name type="scientific">Rhizophora mucronata</name>
    <name type="common">Asiatic mangrove</name>
    <dbReference type="NCBI Taxonomy" id="61149"/>
    <lineage>
        <taxon>Eukaryota</taxon>
        <taxon>Viridiplantae</taxon>
        <taxon>Streptophyta</taxon>
        <taxon>Embryophyta</taxon>
        <taxon>Tracheophyta</taxon>
        <taxon>Spermatophyta</taxon>
        <taxon>Magnoliopsida</taxon>
        <taxon>eudicotyledons</taxon>
        <taxon>Gunneridae</taxon>
        <taxon>Pentapetalae</taxon>
        <taxon>rosids</taxon>
        <taxon>fabids</taxon>
        <taxon>Malpighiales</taxon>
        <taxon>Rhizophoraceae</taxon>
        <taxon>Rhizophora</taxon>
    </lineage>
</organism>
<accession>A0A2P2PKY1</accession>